<dbReference type="InterPro" id="IPR045621">
    <property type="entry name" value="BPD_transp_1_N"/>
</dbReference>
<dbReference type="PANTHER" id="PTHR43163">
    <property type="entry name" value="DIPEPTIDE TRANSPORT SYSTEM PERMEASE PROTEIN DPPB-RELATED"/>
    <property type="match status" value="1"/>
</dbReference>
<dbReference type="PATRIC" id="fig|582680.6.peg.3998"/>
<keyword evidence="4 7" id="KW-0812">Transmembrane</keyword>
<evidence type="ECO:0000313" key="9">
    <source>
        <dbReference type="EMBL" id="KJL30965.1"/>
    </source>
</evidence>
<protein>
    <submittedName>
        <fullName evidence="9">Glutathione transport system permease protein GsiC</fullName>
    </submittedName>
</protein>
<dbReference type="STRING" id="582680.RS86_03911"/>
<dbReference type="PROSITE" id="PS50928">
    <property type="entry name" value="ABC_TM1"/>
    <property type="match status" value="1"/>
</dbReference>
<evidence type="ECO:0000256" key="4">
    <source>
        <dbReference type="ARBA" id="ARBA00022692"/>
    </source>
</evidence>
<dbReference type="CDD" id="cd06261">
    <property type="entry name" value="TM_PBP2"/>
    <property type="match status" value="1"/>
</dbReference>
<gene>
    <name evidence="9" type="primary">gsiC_10</name>
    <name evidence="9" type="ORF">RS86_03911</name>
</gene>
<organism evidence="9 10">
    <name type="scientific">Microbacterium azadirachtae</name>
    <dbReference type="NCBI Taxonomy" id="582680"/>
    <lineage>
        <taxon>Bacteria</taxon>
        <taxon>Bacillati</taxon>
        <taxon>Actinomycetota</taxon>
        <taxon>Actinomycetes</taxon>
        <taxon>Micrococcales</taxon>
        <taxon>Microbacteriaceae</taxon>
        <taxon>Microbacterium</taxon>
    </lineage>
</organism>
<evidence type="ECO:0000256" key="6">
    <source>
        <dbReference type="ARBA" id="ARBA00023136"/>
    </source>
</evidence>
<evidence type="ECO:0000256" key="7">
    <source>
        <dbReference type="RuleBase" id="RU363032"/>
    </source>
</evidence>
<name>A0A0F0LF98_9MICO</name>
<evidence type="ECO:0000259" key="8">
    <source>
        <dbReference type="PROSITE" id="PS50928"/>
    </source>
</evidence>
<dbReference type="RefSeq" id="WP_045273904.1">
    <property type="nucleotide sequence ID" value="NZ_JYIX01000040.1"/>
</dbReference>
<evidence type="ECO:0000256" key="5">
    <source>
        <dbReference type="ARBA" id="ARBA00022989"/>
    </source>
</evidence>
<accession>A0A0F0LF98</accession>
<feature type="transmembrane region" description="Helical" evidence="7">
    <location>
        <begin position="182"/>
        <end position="201"/>
    </location>
</feature>
<comment type="caution">
    <text evidence="9">The sequence shown here is derived from an EMBL/GenBank/DDBJ whole genome shotgun (WGS) entry which is preliminary data.</text>
</comment>
<keyword evidence="2 7" id="KW-0813">Transport</keyword>
<dbReference type="GO" id="GO:0005886">
    <property type="term" value="C:plasma membrane"/>
    <property type="evidence" value="ECO:0007669"/>
    <property type="project" value="UniProtKB-SubCell"/>
</dbReference>
<keyword evidence="5 7" id="KW-1133">Transmembrane helix</keyword>
<comment type="subcellular location">
    <subcellularLocation>
        <location evidence="1 7">Cell membrane</location>
        <topology evidence="1 7">Multi-pass membrane protein</topology>
    </subcellularLocation>
</comment>
<dbReference type="AlphaFoldDB" id="A0A0F0LF98"/>
<evidence type="ECO:0000256" key="3">
    <source>
        <dbReference type="ARBA" id="ARBA00022475"/>
    </source>
</evidence>
<comment type="similarity">
    <text evidence="7">Belongs to the binding-protein-dependent transport system permease family.</text>
</comment>
<dbReference type="Pfam" id="PF00528">
    <property type="entry name" value="BPD_transp_1"/>
    <property type="match status" value="1"/>
</dbReference>
<dbReference type="InterPro" id="IPR000515">
    <property type="entry name" value="MetI-like"/>
</dbReference>
<feature type="transmembrane region" description="Helical" evidence="7">
    <location>
        <begin position="101"/>
        <end position="123"/>
    </location>
</feature>
<feature type="domain" description="ABC transmembrane type-1" evidence="8">
    <location>
        <begin position="95"/>
        <end position="305"/>
    </location>
</feature>
<dbReference type="EMBL" id="JYIX01000040">
    <property type="protein sequence ID" value="KJL30965.1"/>
    <property type="molecule type" value="Genomic_DNA"/>
</dbReference>
<evidence type="ECO:0000313" key="10">
    <source>
        <dbReference type="Proteomes" id="UP000033740"/>
    </source>
</evidence>
<feature type="transmembrane region" description="Helical" evidence="7">
    <location>
        <begin position="233"/>
        <end position="258"/>
    </location>
</feature>
<sequence>MLRYALTRGALLIAGLLVASVLIFLALRVFPGDVAQLLAGDKATPAQVDAIRKALGLDQPLVLQYLGWIGGVLHGDLGTSQLNGASVAAELAQKAQVTVPLATLSLLVALVIAVPLGIGSAMLRGRAAGTALNTAAQAIAAVPVVWAGMMLVVVFAVWLGWLPAQGFPRAGWADPGAALQSLILPALTIGAIEGALLLRFVRSATLQAASQDFVRTAAAKGLTRNRALIQHGLPAVGLSIITVLGIQVAGIIVGSVVVEQLFTLPGIGRMLVADVGTRDLVKVQGELLVLTGMVLIIGFVVDLVHRALDPRQREVDE</sequence>
<dbReference type="Pfam" id="PF19300">
    <property type="entry name" value="BPD_transp_1_N"/>
    <property type="match status" value="1"/>
</dbReference>
<dbReference type="Gene3D" id="1.10.3720.10">
    <property type="entry name" value="MetI-like"/>
    <property type="match status" value="1"/>
</dbReference>
<keyword evidence="3" id="KW-1003">Cell membrane</keyword>
<evidence type="ECO:0000256" key="2">
    <source>
        <dbReference type="ARBA" id="ARBA00022448"/>
    </source>
</evidence>
<dbReference type="InterPro" id="IPR035906">
    <property type="entry name" value="MetI-like_sf"/>
</dbReference>
<reference evidence="9 10" key="1">
    <citation type="submission" date="2015-02" db="EMBL/GenBank/DDBJ databases">
        <title>Draft genome sequences of ten Microbacterium spp. with emphasis on heavy metal contaminated environments.</title>
        <authorList>
            <person name="Corretto E."/>
        </authorList>
    </citation>
    <scope>NUCLEOTIDE SEQUENCE [LARGE SCALE GENOMIC DNA]</scope>
    <source>
        <strain evidence="9 10">ARN176</strain>
    </source>
</reference>
<feature type="transmembrane region" description="Helical" evidence="7">
    <location>
        <begin position="287"/>
        <end position="304"/>
    </location>
</feature>
<evidence type="ECO:0000256" key="1">
    <source>
        <dbReference type="ARBA" id="ARBA00004651"/>
    </source>
</evidence>
<feature type="transmembrane region" description="Helical" evidence="7">
    <location>
        <begin position="135"/>
        <end position="162"/>
    </location>
</feature>
<keyword evidence="10" id="KW-1185">Reference proteome</keyword>
<dbReference type="Proteomes" id="UP000033740">
    <property type="component" value="Unassembled WGS sequence"/>
</dbReference>
<proteinExistence type="inferred from homology"/>
<keyword evidence="6 7" id="KW-0472">Membrane</keyword>
<dbReference type="GO" id="GO:0055085">
    <property type="term" value="P:transmembrane transport"/>
    <property type="evidence" value="ECO:0007669"/>
    <property type="project" value="InterPro"/>
</dbReference>
<dbReference type="SUPFAM" id="SSF161098">
    <property type="entry name" value="MetI-like"/>
    <property type="match status" value="1"/>
</dbReference>
<dbReference type="PANTHER" id="PTHR43163:SF3">
    <property type="entry name" value="PEPTIDE ABC TRANSPORTER PERMEASE PROTEIN"/>
    <property type="match status" value="1"/>
</dbReference>